<dbReference type="SUPFAM" id="SSF56053">
    <property type="entry name" value="Ribosomal protein L6"/>
    <property type="match status" value="1"/>
</dbReference>
<organism evidence="1 2">
    <name type="scientific">Physcomitrium patens</name>
    <name type="common">Spreading-leaved earth moss</name>
    <name type="synonym">Physcomitrella patens</name>
    <dbReference type="NCBI Taxonomy" id="3218"/>
    <lineage>
        <taxon>Eukaryota</taxon>
        <taxon>Viridiplantae</taxon>
        <taxon>Streptophyta</taxon>
        <taxon>Embryophyta</taxon>
        <taxon>Bryophyta</taxon>
        <taxon>Bryophytina</taxon>
        <taxon>Bryopsida</taxon>
        <taxon>Funariidae</taxon>
        <taxon>Funariales</taxon>
        <taxon>Funariaceae</taxon>
        <taxon>Physcomitrium</taxon>
    </lineage>
</organism>
<reference evidence="1" key="3">
    <citation type="submission" date="2020-12" db="UniProtKB">
        <authorList>
            <consortium name="EnsemblPlants"/>
        </authorList>
    </citation>
    <scope>IDENTIFICATION</scope>
</reference>
<keyword evidence="2" id="KW-1185">Reference proteome</keyword>
<reference evidence="1 2" key="1">
    <citation type="journal article" date="2008" name="Science">
        <title>The Physcomitrella genome reveals evolutionary insights into the conquest of land by plants.</title>
        <authorList>
            <person name="Rensing S."/>
            <person name="Lang D."/>
            <person name="Zimmer A."/>
            <person name="Terry A."/>
            <person name="Salamov A."/>
            <person name="Shapiro H."/>
            <person name="Nishiyama T."/>
            <person name="Perroud P.-F."/>
            <person name="Lindquist E."/>
            <person name="Kamisugi Y."/>
            <person name="Tanahashi T."/>
            <person name="Sakakibara K."/>
            <person name="Fujita T."/>
            <person name="Oishi K."/>
            <person name="Shin-I T."/>
            <person name="Kuroki Y."/>
            <person name="Toyoda A."/>
            <person name="Suzuki Y."/>
            <person name="Hashimoto A."/>
            <person name="Yamaguchi K."/>
            <person name="Sugano A."/>
            <person name="Kohara Y."/>
            <person name="Fujiyama A."/>
            <person name="Anterola A."/>
            <person name="Aoki S."/>
            <person name="Ashton N."/>
            <person name="Barbazuk W.B."/>
            <person name="Barker E."/>
            <person name="Bennetzen J."/>
            <person name="Bezanilla M."/>
            <person name="Blankenship R."/>
            <person name="Cho S.H."/>
            <person name="Dutcher S."/>
            <person name="Estelle M."/>
            <person name="Fawcett J.A."/>
            <person name="Gundlach H."/>
            <person name="Hanada K."/>
            <person name="Heyl A."/>
            <person name="Hicks K.A."/>
            <person name="Hugh J."/>
            <person name="Lohr M."/>
            <person name="Mayer K."/>
            <person name="Melkozernov A."/>
            <person name="Murata T."/>
            <person name="Nelson D."/>
            <person name="Pils B."/>
            <person name="Prigge M."/>
            <person name="Reiss B."/>
            <person name="Renner T."/>
            <person name="Rombauts S."/>
            <person name="Rushton P."/>
            <person name="Sanderfoot A."/>
            <person name="Schween G."/>
            <person name="Shiu S.-H."/>
            <person name="Stueber K."/>
            <person name="Theodoulou F.L."/>
            <person name="Tu H."/>
            <person name="Van de Peer Y."/>
            <person name="Verrier P.J."/>
            <person name="Waters E."/>
            <person name="Wood A."/>
            <person name="Yang L."/>
            <person name="Cove D."/>
            <person name="Cuming A."/>
            <person name="Hasebe M."/>
            <person name="Lucas S."/>
            <person name="Mishler D.B."/>
            <person name="Reski R."/>
            <person name="Grigoriev I."/>
            <person name="Quatrano R.S."/>
            <person name="Boore J.L."/>
        </authorList>
    </citation>
    <scope>NUCLEOTIDE SEQUENCE [LARGE SCALE GENOMIC DNA]</scope>
    <source>
        <strain evidence="1 2">cv. Gransden 2004</strain>
    </source>
</reference>
<dbReference type="GO" id="GO:0005840">
    <property type="term" value="C:ribosome"/>
    <property type="evidence" value="ECO:0007669"/>
    <property type="project" value="InterPro"/>
</dbReference>
<evidence type="ECO:0000313" key="1">
    <source>
        <dbReference type="EnsemblPlants" id="PAC:32929383.CDS.1"/>
    </source>
</evidence>
<dbReference type="GO" id="GO:0019843">
    <property type="term" value="F:rRNA binding"/>
    <property type="evidence" value="ECO:0007669"/>
    <property type="project" value="InterPro"/>
</dbReference>
<dbReference type="GO" id="GO:0003735">
    <property type="term" value="F:structural constituent of ribosome"/>
    <property type="evidence" value="ECO:0007669"/>
    <property type="project" value="InterPro"/>
</dbReference>
<dbReference type="Gramene" id="Pp3c15_6870V3.1">
    <property type="protein sequence ID" value="PAC:32929383.CDS.1"/>
    <property type="gene ID" value="Pp3c15_6870"/>
</dbReference>
<name>A0A7I3Z769_PHYPA</name>
<dbReference type="EnsemblPlants" id="Pp3c15_6870V3.1">
    <property type="protein sequence ID" value="PAC:32929383.CDS.1"/>
    <property type="gene ID" value="Pp3c15_6870"/>
</dbReference>
<evidence type="ECO:0000313" key="2">
    <source>
        <dbReference type="Proteomes" id="UP000006727"/>
    </source>
</evidence>
<reference evidence="1 2" key="2">
    <citation type="journal article" date="2018" name="Plant J.">
        <title>The Physcomitrella patens chromosome-scale assembly reveals moss genome structure and evolution.</title>
        <authorList>
            <person name="Lang D."/>
            <person name="Ullrich K.K."/>
            <person name="Murat F."/>
            <person name="Fuchs J."/>
            <person name="Jenkins J."/>
            <person name="Haas F.B."/>
            <person name="Piednoel M."/>
            <person name="Gundlach H."/>
            <person name="Van Bel M."/>
            <person name="Meyberg R."/>
            <person name="Vives C."/>
            <person name="Morata J."/>
            <person name="Symeonidi A."/>
            <person name="Hiss M."/>
            <person name="Muchero W."/>
            <person name="Kamisugi Y."/>
            <person name="Saleh O."/>
            <person name="Blanc G."/>
            <person name="Decker E.L."/>
            <person name="van Gessel N."/>
            <person name="Grimwood J."/>
            <person name="Hayes R.D."/>
            <person name="Graham S.W."/>
            <person name="Gunter L.E."/>
            <person name="McDaniel S.F."/>
            <person name="Hoernstein S.N.W."/>
            <person name="Larsson A."/>
            <person name="Li F.W."/>
            <person name="Perroud P.F."/>
            <person name="Phillips J."/>
            <person name="Ranjan P."/>
            <person name="Rokshar D.S."/>
            <person name="Rothfels C.J."/>
            <person name="Schneider L."/>
            <person name="Shu S."/>
            <person name="Stevenson D.W."/>
            <person name="Thummler F."/>
            <person name="Tillich M."/>
            <person name="Villarreal Aguilar J.C."/>
            <person name="Widiez T."/>
            <person name="Wong G.K."/>
            <person name="Wymore A."/>
            <person name="Zhang Y."/>
            <person name="Zimmer A.D."/>
            <person name="Quatrano R.S."/>
            <person name="Mayer K.F.X."/>
            <person name="Goodstein D."/>
            <person name="Casacuberta J.M."/>
            <person name="Vandepoele K."/>
            <person name="Reski R."/>
            <person name="Cuming A.C."/>
            <person name="Tuskan G.A."/>
            <person name="Maumus F."/>
            <person name="Salse J."/>
            <person name="Schmutz J."/>
            <person name="Rensing S.A."/>
        </authorList>
    </citation>
    <scope>NUCLEOTIDE SEQUENCE [LARGE SCALE GENOMIC DNA]</scope>
    <source>
        <strain evidence="1 2">cv. Gransden 2004</strain>
    </source>
</reference>
<dbReference type="InParanoid" id="A0A7I3Z769"/>
<dbReference type="AlphaFoldDB" id="A0A7I3Z769"/>
<dbReference type="Proteomes" id="UP000006727">
    <property type="component" value="Chromosome 15"/>
</dbReference>
<protein>
    <submittedName>
        <fullName evidence="1">Uncharacterized protein</fullName>
    </submittedName>
</protein>
<dbReference type="EMBL" id="ABEU02000015">
    <property type="status" value="NOT_ANNOTATED_CDS"/>
    <property type="molecule type" value="Genomic_DNA"/>
</dbReference>
<dbReference type="InterPro" id="IPR036789">
    <property type="entry name" value="Ribosomal_uL6-like_a/b-dom_sf"/>
</dbReference>
<proteinExistence type="predicted"/>
<accession>A0A7I3Z769</accession>
<sequence>MSAVHVFCFKPNLICCTRIDHQKVTQFAASIKSCKPPEVL</sequence>
<dbReference type="Gene3D" id="3.90.930.12">
    <property type="entry name" value="Ribosomal protein L6, alpha-beta domain"/>
    <property type="match status" value="1"/>
</dbReference>
<dbReference type="GO" id="GO:0006412">
    <property type="term" value="P:translation"/>
    <property type="evidence" value="ECO:0007669"/>
    <property type="project" value="InterPro"/>
</dbReference>